<dbReference type="Pfam" id="PF00512">
    <property type="entry name" value="HisKA"/>
    <property type="match status" value="1"/>
</dbReference>
<dbReference type="CDD" id="cd00082">
    <property type="entry name" value="HisKA"/>
    <property type="match status" value="1"/>
</dbReference>
<dbReference type="InterPro" id="IPR036890">
    <property type="entry name" value="HATPase_C_sf"/>
</dbReference>
<dbReference type="Gene3D" id="1.10.287.130">
    <property type="match status" value="1"/>
</dbReference>
<keyword evidence="10 12" id="KW-0472">Membrane</keyword>
<dbReference type="FunFam" id="1.10.287.130:FF:000001">
    <property type="entry name" value="Two-component sensor histidine kinase"/>
    <property type="match status" value="1"/>
</dbReference>
<keyword evidence="9" id="KW-0902">Two-component regulatory system</keyword>
<dbReference type="InterPro" id="IPR003661">
    <property type="entry name" value="HisK_dim/P_dom"/>
</dbReference>
<evidence type="ECO:0000256" key="1">
    <source>
        <dbReference type="ARBA" id="ARBA00000085"/>
    </source>
</evidence>
<keyword evidence="6 12" id="KW-0812">Transmembrane</keyword>
<evidence type="ECO:0000256" key="5">
    <source>
        <dbReference type="ARBA" id="ARBA00022679"/>
    </source>
</evidence>
<dbReference type="CDD" id="cd06225">
    <property type="entry name" value="HAMP"/>
    <property type="match status" value="1"/>
</dbReference>
<dbReference type="SMART" id="SM00388">
    <property type="entry name" value="HisKA"/>
    <property type="match status" value="1"/>
</dbReference>
<dbReference type="InterPro" id="IPR036097">
    <property type="entry name" value="HisK_dim/P_sf"/>
</dbReference>
<dbReference type="GO" id="GO:0005886">
    <property type="term" value="C:plasma membrane"/>
    <property type="evidence" value="ECO:0007669"/>
    <property type="project" value="UniProtKB-SubCell"/>
</dbReference>
<evidence type="ECO:0000256" key="10">
    <source>
        <dbReference type="ARBA" id="ARBA00023136"/>
    </source>
</evidence>
<feature type="region of interest" description="Disordered" evidence="11">
    <location>
        <begin position="1"/>
        <end position="52"/>
    </location>
</feature>
<keyword evidence="16" id="KW-1185">Reference proteome</keyword>
<reference evidence="15" key="1">
    <citation type="journal article" date="2014" name="Int. J. Syst. Evol. Microbiol.">
        <title>Complete genome sequence of Corynebacterium casei LMG S-19264T (=DSM 44701T), isolated from a smear-ripened cheese.</title>
        <authorList>
            <consortium name="US DOE Joint Genome Institute (JGI-PGF)"/>
            <person name="Walter F."/>
            <person name="Albersmeier A."/>
            <person name="Kalinowski J."/>
            <person name="Ruckert C."/>
        </authorList>
    </citation>
    <scope>NUCLEOTIDE SEQUENCE</scope>
    <source>
        <strain evidence="15">JCM 5069</strain>
    </source>
</reference>
<dbReference type="EC" id="2.7.13.3" evidence="3"/>
<dbReference type="InterPro" id="IPR003660">
    <property type="entry name" value="HAMP_dom"/>
</dbReference>
<dbReference type="InterPro" id="IPR004358">
    <property type="entry name" value="Sig_transdc_His_kin-like_C"/>
</dbReference>
<keyword evidence="4" id="KW-0597">Phosphoprotein</keyword>
<dbReference type="InterPro" id="IPR050428">
    <property type="entry name" value="TCS_sensor_his_kinase"/>
</dbReference>
<protein>
    <recommendedName>
        <fullName evidence="3">histidine kinase</fullName>
        <ecNumber evidence="3">2.7.13.3</ecNumber>
    </recommendedName>
</protein>
<sequence length="656" mass="67745">MGRLPDAGRPPDAERPPGAGRLPDVGRRPPARDGDTPGEGTPRARRPWARLTGRRPLRRRSLRTRLVVAAVTLIAVVCAVIGTVTTIALRSHLYEQLDGQLGELGMRATGPRVFASRSERPPGPPPGAELPRRDPLDFVSKGPQELGTVGAVLDGHGAIARAVVSEERRADRSSGQAHAAPLTDAQAAALGTVAEDGRPHTVDVPVLGEYRVAAVSGERGSFLVGLPTDRVTNTLQTLIAVEVSVTGAGLIAASLAGAAAVGMALRPLRRVAATATRVSELPLHRGEVALHERVPDAEADPATEVGQVGAALNRMLDHVHEALDARQRSETRVRRFVADASHELRTPLASIRGYAELTRRGSEEAGPDTRHALRRIESEARRMSGLVEDLLLLARLDAGRPLSSESTDLSPIVVDALSDARAAGAGHAWRLDLPDEPMLVTGDPARLHQVLLNLLANARTHTPPGTTVTARVQREGPWVRLDVEDDGPGIPPALLPHVFERFARGDASRARAGGGAGADGAVPAATVVPGTSGASGGSAAPGATGSTGLGLAIVQAVTTAHGGTVGARSVPGRTVFTVHLPAVTDPGAPAAETPLAVDVPRAAETPRVVDVPVVAETPRVVDVPPAVDLPPAAETPSAVDPPRAAPAAPPGPAPGA</sequence>
<evidence type="ECO:0000256" key="2">
    <source>
        <dbReference type="ARBA" id="ARBA00004236"/>
    </source>
</evidence>
<reference evidence="15" key="2">
    <citation type="submission" date="2020-09" db="EMBL/GenBank/DDBJ databases">
        <authorList>
            <person name="Sun Q."/>
            <person name="Ohkuma M."/>
        </authorList>
    </citation>
    <scope>NUCLEOTIDE SEQUENCE</scope>
    <source>
        <strain evidence="15">JCM 5069</strain>
    </source>
</reference>
<dbReference type="SUPFAM" id="SSF47384">
    <property type="entry name" value="Homodimeric domain of signal transducing histidine kinase"/>
    <property type="match status" value="1"/>
</dbReference>
<keyword evidence="8 12" id="KW-1133">Transmembrane helix</keyword>
<evidence type="ECO:0000256" key="4">
    <source>
        <dbReference type="ARBA" id="ARBA00022553"/>
    </source>
</evidence>
<evidence type="ECO:0000313" key="15">
    <source>
        <dbReference type="EMBL" id="GHH69826.1"/>
    </source>
</evidence>
<dbReference type="PROSITE" id="PS50109">
    <property type="entry name" value="HIS_KIN"/>
    <property type="match status" value="1"/>
</dbReference>
<dbReference type="PROSITE" id="PS50885">
    <property type="entry name" value="HAMP"/>
    <property type="match status" value="1"/>
</dbReference>
<evidence type="ECO:0000256" key="3">
    <source>
        <dbReference type="ARBA" id="ARBA00012438"/>
    </source>
</evidence>
<dbReference type="Pfam" id="PF00672">
    <property type="entry name" value="HAMP"/>
    <property type="match status" value="1"/>
</dbReference>
<dbReference type="SMART" id="SM00387">
    <property type="entry name" value="HATPase_c"/>
    <property type="match status" value="1"/>
</dbReference>
<organism evidence="15 16">
    <name type="scientific">Streptomyces sulfonofaciens</name>
    <dbReference type="NCBI Taxonomy" id="68272"/>
    <lineage>
        <taxon>Bacteria</taxon>
        <taxon>Bacillati</taxon>
        <taxon>Actinomycetota</taxon>
        <taxon>Actinomycetes</taxon>
        <taxon>Kitasatosporales</taxon>
        <taxon>Streptomycetaceae</taxon>
        <taxon>Streptomyces</taxon>
    </lineage>
</organism>
<evidence type="ECO:0000259" key="13">
    <source>
        <dbReference type="PROSITE" id="PS50109"/>
    </source>
</evidence>
<evidence type="ECO:0000313" key="16">
    <source>
        <dbReference type="Proteomes" id="UP000603708"/>
    </source>
</evidence>
<evidence type="ECO:0000256" key="9">
    <source>
        <dbReference type="ARBA" id="ARBA00023012"/>
    </source>
</evidence>
<evidence type="ECO:0000256" key="11">
    <source>
        <dbReference type="SAM" id="MobiDB-lite"/>
    </source>
</evidence>
<feature type="compositionally biased region" description="Basic residues" evidence="11">
    <location>
        <begin position="43"/>
        <end position="52"/>
    </location>
</feature>
<accession>A0A919FPY3</accession>
<comment type="subcellular location">
    <subcellularLocation>
        <location evidence="2">Cell membrane</location>
    </subcellularLocation>
</comment>
<feature type="domain" description="HAMP" evidence="14">
    <location>
        <begin position="262"/>
        <end position="324"/>
    </location>
</feature>
<dbReference type="PRINTS" id="PR00344">
    <property type="entry name" value="BCTRLSENSOR"/>
</dbReference>
<feature type="compositionally biased region" description="Low complexity" evidence="11">
    <location>
        <begin position="623"/>
        <end position="632"/>
    </location>
</feature>
<dbReference type="CDD" id="cd00075">
    <property type="entry name" value="HATPase"/>
    <property type="match status" value="1"/>
</dbReference>
<dbReference type="SMART" id="SM00304">
    <property type="entry name" value="HAMP"/>
    <property type="match status" value="1"/>
</dbReference>
<evidence type="ECO:0000256" key="12">
    <source>
        <dbReference type="SAM" id="Phobius"/>
    </source>
</evidence>
<dbReference type="InterPro" id="IPR003594">
    <property type="entry name" value="HATPase_dom"/>
</dbReference>
<evidence type="ECO:0000259" key="14">
    <source>
        <dbReference type="PROSITE" id="PS50885"/>
    </source>
</evidence>
<feature type="region of interest" description="Disordered" evidence="11">
    <location>
        <begin position="114"/>
        <end position="135"/>
    </location>
</feature>
<keyword evidence="7 15" id="KW-0418">Kinase</keyword>
<gene>
    <name evidence="15" type="ORF">GCM10018793_02890</name>
</gene>
<comment type="catalytic activity">
    <reaction evidence="1">
        <text>ATP + protein L-histidine = ADP + protein N-phospho-L-histidine.</text>
        <dbReference type="EC" id="2.7.13.3"/>
    </reaction>
</comment>
<feature type="region of interest" description="Disordered" evidence="11">
    <location>
        <begin position="623"/>
        <end position="656"/>
    </location>
</feature>
<dbReference type="PANTHER" id="PTHR45436">
    <property type="entry name" value="SENSOR HISTIDINE KINASE YKOH"/>
    <property type="match status" value="1"/>
</dbReference>
<feature type="compositionally biased region" description="Pro residues" evidence="11">
    <location>
        <begin position="643"/>
        <end position="656"/>
    </location>
</feature>
<evidence type="ECO:0000256" key="6">
    <source>
        <dbReference type="ARBA" id="ARBA00022692"/>
    </source>
</evidence>
<comment type="caution">
    <text evidence="15">The sequence shown here is derived from an EMBL/GenBank/DDBJ whole genome shotgun (WGS) entry which is preliminary data.</text>
</comment>
<dbReference type="PANTHER" id="PTHR45436:SF5">
    <property type="entry name" value="SENSOR HISTIDINE KINASE TRCS"/>
    <property type="match status" value="1"/>
</dbReference>
<dbReference type="AlphaFoldDB" id="A0A919FPY3"/>
<dbReference type="Gene3D" id="3.30.565.10">
    <property type="entry name" value="Histidine kinase-like ATPase, C-terminal domain"/>
    <property type="match status" value="1"/>
</dbReference>
<feature type="domain" description="Histidine kinase" evidence="13">
    <location>
        <begin position="339"/>
        <end position="584"/>
    </location>
</feature>
<evidence type="ECO:0000256" key="7">
    <source>
        <dbReference type="ARBA" id="ARBA00022777"/>
    </source>
</evidence>
<feature type="transmembrane region" description="Helical" evidence="12">
    <location>
        <begin position="66"/>
        <end position="89"/>
    </location>
</feature>
<feature type="compositionally biased region" description="Basic and acidic residues" evidence="11">
    <location>
        <begin position="24"/>
        <end position="35"/>
    </location>
</feature>
<proteinExistence type="predicted"/>
<dbReference type="Pfam" id="PF02518">
    <property type="entry name" value="HATPase_c"/>
    <property type="match status" value="1"/>
</dbReference>
<dbReference type="GO" id="GO:0000155">
    <property type="term" value="F:phosphorelay sensor kinase activity"/>
    <property type="evidence" value="ECO:0007669"/>
    <property type="project" value="InterPro"/>
</dbReference>
<dbReference type="Gene3D" id="6.10.340.10">
    <property type="match status" value="1"/>
</dbReference>
<dbReference type="Proteomes" id="UP000603708">
    <property type="component" value="Unassembled WGS sequence"/>
</dbReference>
<dbReference type="EMBL" id="BNCD01000001">
    <property type="protein sequence ID" value="GHH69826.1"/>
    <property type="molecule type" value="Genomic_DNA"/>
</dbReference>
<evidence type="ECO:0000256" key="8">
    <source>
        <dbReference type="ARBA" id="ARBA00022989"/>
    </source>
</evidence>
<keyword evidence="5" id="KW-0808">Transferase</keyword>
<name>A0A919FPY3_9ACTN</name>
<dbReference type="SUPFAM" id="SSF55874">
    <property type="entry name" value="ATPase domain of HSP90 chaperone/DNA topoisomerase II/histidine kinase"/>
    <property type="match status" value="1"/>
</dbReference>
<dbReference type="InterPro" id="IPR005467">
    <property type="entry name" value="His_kinase_dom"/>
</dbReference>